<gene>
    <name evidence="2" type="ORF">CV728_00055</name>
</gene>
<reference evidence="2 3" key="1">
    <citation type="journal article" date="2019" name="Sci. Rep.">
        <title>Evolutionary mechanism leading to the multi-cagA genotype in Helicobacter pylori.</title>
        <authorList>
            <person name="Su H."/>
            <person name="Tissera K."/>
            <person name="Jang S."/>
            <person name="Choi Y.H."/>
            <person name="Kim A."/>
            <person name="Cho Y.J."/>
            <person name="Li M."/>
            <person name="Gunawardhana N."/>
            <person name="Merrell D.S."/>
            <person name="Ge L."/>
            <person name="Cha J.H."/>
        </authorList>
    </citation>
    <scope>NUCLEOTIDE SEQUENCE [LARGE SCALE GENOMIC DNA]</scope>
    <source>
        <strain evidence="2 3">B140</strain>
    </source>
</reference>
<protein>
    <submittedName>
        <fullName evidence="2">Uncharacterized protein</fullName>
    </submittedName>
</protein>
<accession>A0A518YD79</accession>
<dbReference type="RefSeq" id="WP_145816307.1">
    <property type="nucleotide sequence ID" value="NZ_CP024948.1"/>
</dbReference>
<proteinExistence type="predicted"/>
<evidence type="ECO:0000256" key="1">
    <source>
        <dbReference type="SAM" id="Phobius"/>
    </source>
</evidence>
<keyword evidence="1" id="KW-0472">Membrane</keyword>
<dbReference type="AlphaFoldDB" id="A0A518YD79"/>
<organism evidence="2 3">
    <name type="scientific">Helicobacter pylori</name>
    <name type="common">Campylobacter pylori</name>
    <dbReference type="NCBI Taxonomy" id="210"/>
    <lineage>
        <taxon>Bacteria</taxon>
        <taxon>Pseudomonadati</taxon>
        <taxon>Campylobacterota</taxon>
        <taxon>Epsilonproteobacteria</taxon>
        <taxon>Campylobacterales</taxon>
        <taxon>Helicobacteraceae</taxon>
        <taxon>Helicobacter</taxon>
    </lineage>
</organism>
<keyword evidence="1" id="KW-1133">Transmembrane helix</keyword>
<name>A0A518YD79_HELPX</name>
<sequence>MEKLFENILHEMRSGIAFPLAFVVSFLVSIFNLKGVFQLIFEFVFQYTQNKILSLLFSFFSIFLLFYANFFIVGKIINKVLLWYRAKNEAKKYEQYLIDQKDKEIALKIHECHNEIKKELYKCYSKKQNKIPRTSEFDYWIGCLGLRDFFEPTESDYIVKPDVLRAIKKYHEIAFKSVYWQQNK</sequence>
<dbReference type="EMBL" id="CP024948">
    <property type="protein sequence ID" value="QDY60027.1"/>
    <property type="molecule type" value="Genomic_DNA"/>
</dbReference>
<evidence type="ECO:0000313" key="2">
    <source>
        <dbReference type="EMBL" id="QDY60027.1"/>
    </source>
</evidence>
<dbReference type="Proteomes" id="UP000320851">
    <property type="component" value="Chromosome"/>
</dbReference>
<feature type="transmembrane region" description="Helical" evidence="1">
    <location>
        <begin position="52"/>
        <end position="77"/>
    </location>
</feature>
<feature type="transmembrane region" description="Helical" evidence="1">
    <location>
        <begin position="12"/>
        <end position="32"/>
    </location>
</feature>
<evidence type="ECO:0000313" key="3">
    <source>
        <dbReference type="Proteomes" id="UP000320851"/>
    </source>
</evidence>
<keyword evidence="1" id="KW-0812">Transmembrane</keyword>